<dbReference type="STRING" id="765420.OSCT_2368"/>
<dbReference type="eggNOG" id="COG1028">
    <property type="taxonomic scope" value="Bacteria"/>
</dbReference>
<dbReference type="InterPro" id="IPR036291">
    <property type="entry name" value="NAD(P)-bd_dom_sf"/>
</dbReference>
<dbReference type="Pfam" id="PF00106">
    <property type="entry name" value="adh_short"/>
    <property type="match status" value="1"/>
</dbReference>
<dbReference type="HOGENOM" id="CLU_010194_44_5_0"/>
<dbReference type="SUPFAM" id="SSF51735">
    <property type="entry name" value="NAD(P)-binding Rossmann-fold domains"/>
    <property type="match status" value="1"/>
</dbReference>
<dbReference type="PANTHER" id="PTHR43157:SF31">
    <property type="entry name" value="PHOSPHATIDYLINOSITOL-GLYCAN BIOSYNTHESIS CLASS F PROTEIN"/>
    <property type="match status" value="1"/>
</dbReference>
<dbReference type="GO" id="GO:0016491">
    <property type="term" value="F:oxidoreductase activity"/>
    <property type="evidence" value="ECO:0007669"/>
    <property type="project" value="UniProtKB-KW"/>
</dbReference>
<evidence type="ECO:0000313" key="4">
    <source>
        <dbReference type="Proteomes" id="UP000054010"/>
    </source>
</evidence>
<dbReference type="Gene3D" id="3.40.50.720">
    <property type="entry name" value="NAD(P)-binding Rossmann-like Domain"/>
    <property type="match status" value="1"/>
</dbReference>
<dbReference type="PRINTS" id="PR00081">
    <property type="entry name" value="GDHRDH"/>
</dbReference>
<accession>E1IGB7</accession>
<evidence type="ECO:0000256" key="2">
    <source>
        <dbReference type="RuleBase" id="RU000363"/>
    </source>
</evidence>
<evidence type="ECO:0000256" key="1">
    <source>
        <dbReference type="ARBA" id="ARBA00023002"/>
    </source>
</evidence>
<proteinExistence type="inferred from homology"/>
<keyword evidence="4" id="KW-1185">Reference proteome</keyword>
<dbReference type="CDD" id="cd05327">
    <property type="entry name" value="retinol-DH_like_SDR_c_like"/>
    <property type="match status" value="1"/>
</dbReference>
<dbReference type="AlphaFoldDB" id="E1IGB7"/>
<keyword evidence="1" id="KW-0560">Oxidoreductase</keyword>
<dbReference type="EMBL" id="ADVR01000103">
    <property type="protein sequence ID" value="EFO79770.1"/>
    <property type="molecule type" value="Genomic_DNA"/>
</dbReference>
<protein>
    <submittedName>
        <fullName evidence="3">Short-chain dehydrogenase/reductase SDR</fullName>
    </submittedName>
</protein>
<organism evidence="3 4">
    <name type="scientific">Oscillochloris trichoides DG-6</name>
    <dbReference type="NCBI Taxonomy" id="765420"/>
    <lineage>
        <taxon>Bacteria</taxon>
        <taxon>Bacillati</taxon>
        <taxon>Chloroflexota</taxon>
        <taxon>Chloroflexia</taxon>
        <taxon>Chloroflexales</taxon>
        <taxon>Chloroflexineae</taxon>
        <taxon>Oscillochloridaceae</taxon>
        <taxon>Oscillochloris</taxon>
    </lineage>
</organism>
<sequence length="279" mass="29993">MIGKTVMVTGANSGIGKVTALELARKGATVVMMCRNRSKAEAAQAEIIAQSGNDQVELIIADFAALDSVRRGAAEFLARHDRLHVLVNNAGLYVDQRTLSHDGYELTFAVNHLAPFLLTNLLLDVLRAAAPARVVNVSSGAHMAGHIRFNDLQATRGYIGFRAYSDSKLANILFSNELARRMAGSGVTSNSLHPGAVNTNFATGSQGIFQFIFNLARPFFISPEQGAQTSIYLASSPEVEGISGKYFADQRPQRASNEANNVAVQQKLWEVSSQLVGLG</sequence>
<comment type="similarity">
    <text evidence="2">Belongs to the short-chain dehydrogenases/reductases (SDR) family.</text>
</comment>
<evidence type="ECO:0000313" key="3">
    <source>
        <dbReference type="EMBL" id="EFO79770.1"/>
    </source>
</evidence>
<name>E1IGB7_9CHLR</name>
<comment type="caution">
    <text evidence="3">The sequence shown here is derived from an EMBL/GenBank/DDBJ whole genome shotgun (WGS) entry which is preliminary data.</text>
</comment>
<reference evidence="3 4" key="1">
    <citation type="journal article" date="2011" name="J. Bacteriol.">
        <title>Draft genome sequence of the anoxygenic filamentous phototrophic bacterium Oscillochloris trichoides subsp. DG-6.</title>
        <authorList>
            <person name="Kuznetsov B.B."/>
            <person name="Ivanovsky R.N."/>
            <person name="Keppen O.I."/>
            <person name="Sukhacheva M.V."/>
            <person name="Bumazhkin B.K."/>
            <person name="Patutina E.O."/>
            <person name="Beletsky A.V."/>
            <person name="Mardanov A.V."/>
            <person name="Baslerov R.V."/>
            <person name="Panteleeva A.N."/>
            <person name="Kolganova T.V."/>
            <person name="Ravin N.V."/>
            <person name="Skryabin K.G."/>
        </authorList>
    </citation>
    <scope>NUCLEOTIDE SEQUENCE [LARGE SCALE GENOMIC DNA]</scope>
    <source>
        <strain evidence="3 4">DG-6</strain>
    </source>
</reference>
<dbReference type="PANTHER" id="PTHR43157">
    <property type="entry name" value="PHOSPHATIDYLINOSITOL-GLYCAN BIOSYNTHESIS CLASS F PROTEIN-RELATED"/>
    <property type="match status" value="1"/>
</dbReference>
<dbReference type="InterPro" id="IPR002347">
    <property type="entry name" value="SDR_fam"/>
</dbReference>
<dbReference type="Proteomes" id="UP000054010">
    <property type="component" value="Unassembled WGS sequence"/>
</dbReference>
<gene>
    <name evidence="3" type="ORF">OSCT_2368</name>
</gene>
<dbReference type="PRINTS" id="PR00080">
    <property type="entry name" value="SDRFAMILY"/>
</dbReference>